<accession>K3ZEY7</accession>
<dbReference type="Pfam" id="PF24523">
    <property type="entry name" value="DUF7595"/>
    <property type="match status" value="1"/>
</dbReference>
<evidence type="ECO:0000259" key="1">
    <source>
        <dbReference type="Pfam" id="PF24523"/>
    </source>
</evidence>
<proteinExistence type="predicted"/>
<protein>
    <recommendedName>
        <fullName evidence="1">DUF7595 domain-containing protein</fullName>
    </recommendedName>
</protein>
<organism evidence="2 3">
    <name type="scientific">Setaria italica</name>
    <name type="common">Foxtail millet</name>
    <name type="synonym">Panicum italicum</name>
    <dbReference type="NCBI Taxonomy" id="4555"/>
    <lineage>
        <taxon>Eukaryota</taxon>
        <taxon>Viridiplantae</taxon>
        <taxon>Streptophyta</taxon>
        <taxon>Embryophyta</taxon>
        <taxon>Tracheophyta</taxon>
        <taxon>Spermatophyta</taxon>
        <taxon>Magnoliopsida</taxon>
        <taxon>Liliopsida</taxon>
        <taxon>Poales</taxon>
        <taxon>Poaceae</taxon>
        <taxon>PACMAD clade</taxon>
        <taxon>Panicoideae</taxon>
        <taxon>Panicodae</taxon>
        <taxon>Paniceae</taxon>
        <taxon>Cenchrinae</taxon>
        <taxon>Setaria</taxon>
    </lineage>
</organism>
<feature type="domain" description="DUF7595" evidence="1">
    <location>
        <begin position="51"/>
        <end position="329"/>
    </location>
</feature>
<keyword evidence="3" id="KW-1185">Reference proteome</keyword>
<dbReference type="EnsemblPlants" id="KQL13676">
    <property type="protein sequence ID" value="KQL13676"/>
    <property type="gene ID" value="SETIT_025135mg"/>
</dbReference>
<name>K3ZEY7_SETIT</name>
<dbReference type="InterPro" id="IPR056016">
    <property type="entry name" value="DUF7595"/>
</dbReference>
<reference evidence="2" key="2">
    <citation type="submission" date="2018-08" db="UniProtKB">
        <authorList>
            <consortium name="EnsemblPlants"/>
        </authorList>
    </citation>
    <scope>IDENTIFICATION</scope>
    <source>
        <strain evidence="2">Yugu1</strain>
    </source>
</reference>
<dbReference type="OMA" id="YRCSTER"/>
<dbReference type="Proteomes" id="UP000004995">
    <property type="component" value="Unassembled WGS sequence"/>
</dbReference>
<dbReference type="EMBL" id="AGNK02001470">
    <property type="status" value="NOT_ANNOTATED_CDS"/>
    <property type="molecule type" value="Genomic_DNA"/>
</dbReference>
<dbReference type="AlphaFoldDB" id="K3ZEY7"/>
<evidence type="ECO:0000313" key="3">
    <source>
        <dbReference type="Proteomes" id="UP000004995"/>
    </source>
</evidence>
<dbReference type="Gramene" id="KQL13676">
    <property type="protein sequence ID" value="KQL13676"/>
    <property type="gene ID" value="SETIT_025135mg"/>
</dbReference>
<dbReference type="HOGENOM" id="CLU_018793_3_2_1"/>
<dbReference type="InParanoid" id="K3ZEY7"/>
<reference evidence="3" key="1">
    <citation type="journal article" date="2012" name="Nat. Biotechnol.">
        <title>Reference genome sequence of the model plant Setaria.</title>
        <authorList>
            <person name="Bennetzen J.L."/>
            <person name="Schmutz J."/>
            <person name="Wang H."/>
            <person name="Percifield R."/>
            <person name="Hawkins J."/>
            <person name="Pontaroli A.C."/>
            <person name="Estep M."/>
            <person name="Feng L."/>
            <person name="Vaughn J.N."/>
            <person name="Grimwood J."/>
            <person name="Jenkins J."/>
            <person name="Barry K."/>
            <person name="Lindquist E."/>
            <person name="Hellsten U."/>
            <person name="Deshpande S."/>
            <person name="Wang X."/>
            <person name="Wu X."/>
            <person name="Mitros T."/>
            <person name="Triplett J."/>
            <person name="Yang X."/>
            <person name="Ye C.Y."/>
            <person name="Mauro-Herrera M."/>
            <person name="Wang L."/>
            <person name="Li P."/>
            <person name="Sharma M."/>
            <person name="Sharma R."/>
            <person name="Ronald P.C."/>
            <person name="Panaud O."/>
            <person name="Kellogg E.A."/>
            <person name="Brutnell T.P."/>
            <person name="Doust A.N."/>
            <person name="Tuskan G.A."/>
            <person name="Rokhsar D."/>
            <person name="Devos K.M."/>
        </authorList>
    </citation>
    <scope>NUCLEOTIDE SEQUENCE [LARGE SCALE GENOMIC DNA]</scope>
    <source>
        <strain evidence="3">cv. Yugu1</strain>
    </source>
</reference>
<dbReference type="PANTHER" id="PTHR35828:SF28">
    <property type="entry name" value="F-BOX DOMAIN CONTAINING PROTEIN"/>
    <property type="match status" value="1"/>
</dbReference>
<sequence length="343" mass="37324">MLELDDPAFLCRRAAGFAPSLLLGVFDSPRATGTRFVESPAPTVIPREPIRSFLSDNADLLRCFEEPVACHGGLLVLRRYRCSTERGAVDLCACNPMTGHRCFLPSPEVYASAAAILIGENAAGNGSPFQLLAVDQDLSRRPRRAAHGGPSAELLPAALPIASCLESSPLVINRVAYWMNTSSLACPGYNAFALDVDGGCAELIKGPRELEGPRDGPNDVLLALTPDRRLSFVVLEELVISMFVLLSERSRSWERRAVVVREGILAPPHWMRLDCFGERSGTVVICMGCQPGRLLLNLETKEVMHMSPEPKEESLEGRCHLYEMDLPLLTVALLKSPNSCAAS</sequence>
<dbReference type="PANTHER" id="PTHR35828">
    <property type="entry name" value="OS08G0203800 PROTEIN-RELATED"/>
    <property type="match status" value="1"/>
</dbReference>
<dbReference type="STRING" id="4555.K3ZEY7"/>
<evidence type="ECO:0000313" key="2">
    <source>
        <dbReference type="EnsemblPlants" id="KQL13676"/>
    </source>
</evidence>